<sequence>MRAAIHFEEDASEPLLVLDAISHRFGKVLALDNVSLKLQTGEILCIIGPNGSGKTTLFNIITGQLKPQKGCVRFAGKSISGLSPDRIAHLRIGRKFQTPSIFKDLSALDNLLVAHTAAKSIPKKDRPLQFLKAVRLHGMEDIPAGFLSHGQKQWLELGMLISQSPRLILLDEPTAGMTQAETLETVALIRALCEQTRCACLIVEHDMRFVKAINCRVLVLSAGEIIACGEYDDIRHSPSVKTAYLGTHA</sequence>
<dbReference type="InterPro" id="IPR051120">
    <property type="entry name" value="ABC_AA/LPS_Transport"/>
</dbReference>
<dbReference type="GO" id="GO:0005886">
    <property type="term" value="C:plasma membrane"/>
    <property type="evidence" value="ECO:0007669"/>
    <property type="project" value="TreeGrafter"/>
</dbReference>
<dbReference type="Proteomes" id="UP000233293">
    <property type="component" value="Unassembled WGS sequence"/>
</dbReference>
<organism evidence="5 6">
    <name type="scientific">Telmatospirillum siberiense</name>
    <dbReference type="NCBI Taxonomy" id="382514"/>
    <lineage>
        <taxon>Bacteria</taxon>
        <taxon>Pseudomonadati</taxon>
        <taxon>Pseudomonadota</taxon>
        <taxon>Alphaproteobacteria</taxon>
        <taxon>Rhodospirillales</taxon>
        <taxon>Rhodospirillaceae</taxon>
        <taxon>Telmatospirillum</taxon>
    </lineage>
</organism>
<feature type="domain" description="ABC transporter" evidence="4">
    <location>
        <begin position="16"/>
        <end position="247"/>
    </location>
</feature>
<comment type="caution">
    <text evidence="5">The sequence shown here is derived from an EMBL/GenBank/DDBJ whole genome shotgun (WGS) entry which is preliminary data.</text>
</comment>
<dbReference type="Gene3D" id="3.40.50.300">
    <property type="entry name" value="P-loop containing nucleotide triphosphate hydrolases"/>
    <property type="match status" value="1"/>
</dbReference>
<dbReference type="Pfam" id="PF00005">
    <property type="entry name" value="ABC_tran"/>
    <property type="match status" value="1"/>
</dbReference>
<evidence type="ECO:0000256" key="3">
    <source>
        <dbReference type="ARBA" id="ARBA00022840"/>
    </source>
</evidence>
<evidence type="ECO:0000256" key="2">
    <source>
        <dbReference type="ARBA" id="ARBA00022741"/>
    </source>
</evidence>
<protein>
    <submittedName>
        <fullName evidence="5">ABC transporter ATP-binding protein</fullName>
    </submittedName>
</protein>
<dbReference type="EMBL" id="PIUM01000038">
    <property type="protein sequence ID" value="PKU22075.1"/>
    <property type="molecule type" value="Genomic_DNA"/>
</dbReference>
<reference evidence="6" key="1">
    <citation type="submission" date="2017-12" db="EMBL/GenBank/DDBJ databases">
        <title>Draft genome sequence of Telmatospirillum siberiense 26-4b1T, an acidotolerant peatland alphaproteobacterium potentially involved in sulfur cycling.</title>
        <authorList>
            <person name="Hausmann B."/>
            <person name="Pjevac P."/>
            <person name="Schreck K."/>
            <person name="Herbold C.W."/>
            <person name="Daims H."/>
            <person name="Wagner M."/>
            <person name="Pester M."/>
            <person name="Loy A."/>
        </authorList>
    </citation>
    <scope>NUCLEOTIDE SEQUENCE [LARGE SCALE GENOMIC DNA]</scope>
    <source>
        <strain evidence="6">26-4b1</strain>
    </source>
</reference>
<dbReference type="InterPro" id="IPR003593">
    <property type="entry name" value="AAA+_ATPase"/>
</dbReference>
<dbReference type="PANTHER" id="PTHR45772:SF8">
    <property type="entry name" value="HIGH-AFFINITY BRANCHED-CHAIN AMINO ACID TRANSPORT ATP-BINDING PROTEIN"/>
    <property type="match status" value="1"/>
</dbReference>
<dbReference type="RefSeq" id="WP_101253079.1">
    <property type="nucleotide sequence ID" value="NZ_PIUM01000038.1"/>
</dbReference>
<dbReference type="PROSITE" id="PS50893">
    <property type="entry name" value="ABC_TRANSPORTER_2"/>
    <property type="match status" value="1"/>
</dbReference>
<keyword evidence="1" id="KW-0813">Transport</keyword>
<dbReference type="AlphaFoldDB" id="A0A2N3PNU9"/>
<dbReference type="CDD" id="cd03219">
    <property type="entry name" value="ABC_Mj1267_LivG_branched"/>
    <property type="match status" value="1"/>
</dbReference>
<evidence type="ECO:0000313" key="5">
    <source>
        <dbReference type="EMBL" id="PKU22075.1"/>
    </source>
</evidence>
<name>A0A2N3PNU9_9PROT</name>
<dbReference type="PANTHER" id="PTHR45772">
    <property type="entry name" value="CONSERVED COMPONENT OF ABC TRANSPORTER FOR NATURAL AMINO ACIDS-RELATED"/>
    <property type="match status" value="1"/>
</dbReference>
<evidence type="ECO:0000259" key="4">
    <source>
        <dbReference type="PROSITE" id="PS50893"/>
    </source>
</evidence>
<gene>
    <name evidence="5" type="ORF">CWS72_23455</name>
</gene>
<keyword evidence="2" id="KW-0547">Nucleotide-binding</keyword>
<dbReference type="InterPro" id="IPR003439">
    <property type="entry name" value="ABC_transporter-like_ATP-bd"/>
</dbReference>
<dbReference type="SUPFAM" id="SSF52540">
    <property type="entry name" value="P-loop containing nucleoside triphosphate hydrolases"/>
    <property type="match status" value="1"/>
</dbReference>
<evidence type="ECO:0000256" key="1">
    <source>
        <dbReference type="ARBA" id="ARBA00022448"/>
    </source>
</evidence>
<dbReference type="InterPro" id="IPR027417">
    <property type="entry name" value="P-loop_NTPase"/>
</dbReference>
<evidence type="ECO:0000313" key="6">
    <source>
        <dbReference type="Proteomes" id="UP000233293"/>
    </source>
</evidence>
<dbReference type="SMART" id="SM00382">
    <property type="entry name" value="AAA"/>
    <property type="match status" value="1"/>
</dbReference>
<dbReference type="GO" id="GO:0016887">
    <property type="term" value="F:ATP hydrolysis activity"/>
    <property type="evidence" value="ECO:0007669"/>
    <property type="project" value="InterPro"/>
</dbReference>
<dbReference type="GO" id="GO:0005524">
    <property type="term" value="F:ATP binding"/>
    <property type="evidence" value="ECO:0007669"/>
    <property type="project" value="UniProtKB-KW"/>
</dbReference>
<proteinExistence type="predicted"/>
<keyword evidence="6" id="KW-1185">Reference proteome</keyword>
<accession>A0A2N3PNU9</accession>
<keyword evidence="3 5" id="KW-0067">ATP-binding</keyword>
<dbReference type="OrthoDB" id="9779872at2"/>